<protein>
    <submittedName>
        <fullName evidence="1">Uncharacterized protein</fullName>
    </submittedName>
</protein>
<gene>
    <name evidence="1" type="ORF">M413DRAFT_449778</name>
</gene>
<reference evidence="2" key="2">
    <citation type="submission" date="2015-01" db="EMBL/GenBank/DDBJ databases">
        <title>Evolutionary Origins and Diversification of the Mycorrhizal Mutualists.</title>
        <authorList>
            <consortium name="DOE Joint Genome Institute"/>
            <consortium name="Mycorrhizal Genomics Consortium"/>
            <person name="Kohler A."/>
            <person name="Kuo A."/>
            <person name="Nagy L.G."/>
            <person name="Floudas D."/>
            <person name="Copeland A."/>
            <person name="Barry K.W."/>
            <person name="Cichocki N."/>
            <person name="Veneault-Fourrey C."/>
            <person name="LaButti K."/>
            <person name="Lindquist E.A."/>
            <person name="Lipzen A."/>
            <person name="Lundell T."/>
            <person name="Morin E."/>
            <person name="Murat C."/>
            <person name="Riley R."/>
            <person name="Ohm R."/>
            <person name="Sun H."/>
            <person name="Tunlid A."/>
            <person name="Henrissat B."/>
            <person name="Grigoriev I.V."/>
            <person name="Hibbett D.S."/>
            <person name="Martin F."/>
        </authorList>
    </citation>
    <scope>NUCLEOTIDE SEQUENCE [LARGE SCALE GENOMIC DNA]</scope>
    <source>
        <strain evidence="2">h7</strain>
    </source>
</reference>
<dbReference type="EMBL" id="KN831821">
    <property type="protein sequence ID" value="KIM35390.1"/>
    <property type="molecule type" value="Genomic_DNA"/>
</dbReference>
<dbReference type="AlphaFoldDB" id="A0A0C3BF39"/>
<keyword evidence="2" id="KW-1185">Reference proteome</keyword>
<accession>A0A0C3BF39</accession>
<name>A0A0C3BF39_HEBCY</name>
<evidence type="ECO:0000313" key="1">
    <source>
        <dbReference type="EMBL" id="KIM35390.1"/>
    </source>
</evidence>
<organism evidence="1 2">
    <name type="scientific">Hebeloma cylindrosporum</name>
    <dbReference type="NCBI Taxonomy" id="76867"/>
    <lineage>
        <taxon>Eukaryota</taxon>
        <taxon>Fungi</taxon>
        <taxon>Dikarya</taxon>
        <taxon>Basidiomycota</taxon>
        <taxon>Agaricomycotina</taxon>
        <taxon>Agaricomycetes</taxon>
        <taxon>Agaricomycetidae</taxon>
        <taxon>Agaricales</taxon>
        <taxon>Agaricineae</taxon>
        <taxon>Hymenogastraceae</taxon>
        <taxon>Hebeloma</taxon>
    </lineage>
</organism>
<sequence length="88" mass="10277">MQLLDFARHHPSQVHKYPGARRYFPLSNPDLYLPNSLRQPTTPTPSLRQQFDAPRTFNFSFYRGDAKVIQHRLCPPIVLSRITISSRL</sequence>
<dbReference type="Proteomes" id="UP000053424">
    <property type="component" value="Unassembled WGS sequence"/>
</dbReference>
<evidence type="ECO:0000313" key="2">
    <source>
        <dbReference type="Proteomes" id="UP000053424"/>
    </source>
</evidence>
<dbReference type="HOGENOM" id="CLU_2469355_0_0_1"/>
<reference evidence="1 2" key="1">
    <citation type="submission" date="2014-04" db="EMBL/GenBank/DDBJ databases">
        <authorList>
            <consortium name="DOE Joint Genome Institute"/>
            <person name="Kuo A."/>
            <person name="Gay G."/>
            <person name="Dore J."/>
            <person name="Kohler A."/>
            <person name="Nagy L.G."/>
            <person name="Floudas D."/>
            <person name="Copeland A."/>
            <person name="Barry K.W."/>
            <person name="Cichocki N."/>
            <person name="Veneault-Fourrey C."/>
            <person name="LaButti K."/>
            <person name="Lindquist E.A."/>
            <person name="Lipzen A."/>
            <person name="Lundell T."/>
            <person name="Morin E."/>
            <person name="Murat C."/>
            <person name="Sun H."/>
            <person name="Tunlid A."/>
            <person name="Henrissat B."/>
            <person name="Grigoriev I.V."/>
            <person name="Hibbett D.S."/>
            <person name="Martin F."/>
            <person name="Nordberg H.P."/>
            <person name="Cantor M.N."/>
            <person name="Hua S.X."/>
        </authorList>
    </citation>
    <scope>NUCLEOTIDE SEQUENCE [LARGE SCALE GENOMIC DNA]</scope>
    <source>
        <strain evidence="2">h7</strain>
    </source>
</reference>
<proteinExistence type="predicted"/>